<dbReference type="InterPro" id="IPR023346">
    <property type="entry name" value="Lysozyme-like_dom_sf"/>
</dbReference>
<dbReference type="InterPro" id="IPR023099">
    <property type="entry name" value="Glyco_hydro_46_N"/>
</dbReference>
<dbReference type="InterPro" id="IPR000400">
    <property type="entry name" value="Glyco_hydro_46"/>
</dbReference>
<dbReference type="Gene3D" id="1.20.141.10">
    <property type="entry name" value="Chitosanase, subunit A, domain 1"/>
    <property type="match status" value="1"/>
</dbReference>
<dbReference type="Gene3D" id="3.30.386.10">
    <property type="entry name" value="Chitosanase, subunit A, domain 2"/>
    <property type="match status" value="1"/>
</dbReference>
<keyword evidence="3" id="KW-1185">Reference proteome</keyword>
<protein>
    <submittedName>
        <fullName evidence="2">Chitosanase</fullName>
    </submittedName>
</protein>
<dbReference type="InterPro" id="IPR000421">
    <property type="entry name" value="FA58C"/>
</dbReference>
<dbReference type="Gene3D" id="2.60.120.260">
    <property type="entry name" value="Galactose-binding domain-like"/>
    <property type="match status" value="1"/>
</dbReference>
<sequence>MSIRAKAIALGTGITAVCTVPLVISVTADAAPDVLLSKGRPVVASAGADAARAVDGLASTRWAASAGIGTQWLRIDLGKGQDVSRVKLRWERGYAKAYRIQVSGDGAAWKDLYATSTGDGGTDDLKKLDGSGRYLRVLATQRGTAYEYSLYEVQVFGPGPAAPATETTVTGPAAVSPLAAGLRYPRKKSYALELVSSAENSTLNWRGEFGYLEDINDGRGYTGGIVGFCSGTSDMLALVTEYTRRSPSNKLARYLPALRTVDGSDSHAGLDPGFPAAWKAAAADPVFQKTQEDERDRMYFDPAVALASADALRALGQFAYYDAAVMHGQSGLRKIRTAALKVARTPKQGGDETVWLNAFLNARVKEMKTEEAHSDVSRVETAQRTFLRAGNLDLNGPLTWRVYGDKFSTP</sequence>
<dbReference type="SUPFAM" id="SSF49785">
    <property type="entry name" value="Galactose-binding domain-like"/>
    <property type="match status" value="1"/>
</dbReference>
<dbReference type="Pfam" id="PF01374">
    <property type="entry name" value="Glyco_hydro_46"/>
    <property type="match status" value="1"/>
</dbReference>
<evidence type="ECO:0000259" key="1">
    <source>
        <dbReference type="PROSITE" id="PS50022"/>
    </source>
</evidence>
<dbReference type="SUPFAM" id="SSF53955">
    <property type="entry name" value="Lysozyme-like"/>
    <property type="match status" value="1"/>
</dbReference>
<dbReference type="InterPro" id="IPR008979">
    <property type="entry name" value="Galactose-bd-like_sf"/>
</dbReference>
<dbReference type="Pfam" id="PF00754">
    <property type="entry name" value="F5_F8_type_C"/>
    <property type="match status" value="1"/>
</dbReference>
<dbReference type="RefSeq" id="WP_023562229.1">
    <property type="nucleotide sequence ID" value="NC_022657.1"/>
</dbReference>
<dbReference type="Proteomes" id="UP000017746">
    <property type="component" value="Chromosome"/>
</dbReference>
<dbReference type="GO" id="GO:0005576">
    <property type="term" value="C:extracellular region"/>
    <property type="evidence" value="ECO:0007669"/>
    <property type="project" value="InterPro"/>
</dbReference>
<dbReference type="STRING" id="1246995.AFR_38200"/>
<dbReference type="KEGG" id="afs:AFR_38200"/>
<dbReference type="PROSITE" id="PS50022">
    <property type="entry name" value="FA58C_3"/>
    <property type="match status" value="1"/>
</dbReference>
<dbReference type="PATRIC" id="fig|1246995.3.peg.7728"/>
<feature type="domain" description="F5/8 type C" evidence="1">
    <location>
        <begin position="18"/>
        <end position="158"/>
    </location>
</feature>
<organism evidence="2 3">
    <name type="scientific">Actinoplanes friuliensis DSM 7358</name>
    <dbReference type="NCBI Taxonomy" id="1246995"/>
    <lineage>
        <taxon>Bacteria</taxon>
        <taxon>Bacillati</taxon>
        <taxon>Actinomycetota</taxon>
        <taxon>Actinomycetes</taxon>
        <taxon>Micromonosporales</taxon>
        <taxon>Micromonosporaceae</taxon>
        <taxon>Actinoplanes</taxon>
    </lineage>
</organism>
<accession>U5W9S4</accession>
<dbReference type="AlphaFoldDB" id="U5W9S4"/>
<evidence type="ECO:0000313" key="3">
    <source>
        <dbReference type="Proteomes" id="UP000017746"/>
    </source>
</evidence>
<proteinExistence type="predicted"/>
<reference evidence="2 3" key="1">
    <citation type="journal article" date="2014" name="J. Biotechnol.">
        <title>Complete genome sequence of the actinobacterium Actinoplanes friuliensis HAG 010964, producer of the lipopeptide antibiotic friulimycin.</title>
        <authorList>
            <person name="Ruckert C."/>
            <person name="Szczepanowski R."/>
            <person name="Albersmeier A."/>
            <person name="Goesmann A."/>
            <person name="Fischer N."/>
            <person name="Steinkamper A."/>
            <person name="Puhler A."/>
            <person name="Biener R."/>
            <person name="Schwartz D."/>
            <person name="Kalinowski J."/>
        </authorList>
    </citation>
    <scope>NUCLEOTIDE SEQUENCE [LARGE SCALE GENOMIC DNA]</scope>
    <source>
        <strain evidence="2 3">DSM 7358</strain>
    </source>
</reference>
<dbReference type="HOGENOM" id="CLU_037014_0_0_11"/>
<dbReference type="CDD" id="cd00978">
    <property type="entry name" value="chitosanase_GH46"/>
    <property type="match status" value="1"/>
</dbReference>
<dbReference type="GO" id="GO:0016977">
    <property type="term" value="F:chitosanase activity"/>
    <property type="evidence" value="ECO:0007669"/>
    <property type="project" value="InterPro"/>
</dbReference>
<name>U5W9S4_9ACTN</name>
<gene>
    <name evidence="2" type="ORF">AFR_38200</name>
</gene>
<dbReference type="GO" id="GO:0005975">
    <property type="term" value="P:carbohydrate metabolic process"/>
    <property type="evidence" value="ECO:0007669"/>
    <property type="project" value="InterPro"/>
</dbReference>
<dbReference type="eggNOG" id="COG3405">
    <property type="taxonomic scope" value="Bacteria"/>
</dbReference>
<evidence type="ECO:0000313" key="2">
    <source>
        <dbReference type="EMBL" id="AGZ45894.1"/>
    </source>
</evidence>
<dbReference type="EMBL" id="CP006272">
    <property type="protein sequence ID" value="AGZ45894.1"/>
    <property type="molecule type" value="Genomic_DNA"/>
</dbReference>